<evidence type="ECO:0000256" key="3">
    <source>
        <dbReference type="ARBA" id="ARBA00022475"/>
    </source>
</evidence>
<dbReference type="GO" id="GO:0005886">
    <property type="term" value="C:plasma membrane"/>
    <property type="evidence" value="ECO:0007669"/>
    <property type="project" value="UniProtKB-SubCell"/>
</dbReference>
<evidence type="ECO:0000313" key="10">
    <source>
        <dbReference type="EMBL" id="AGT08862.1"/>
    </source>
</evidence>
<feature type="transmembrane region" description="Helical" evidence="8">
    <location>
        <begin position="59"/>
        <end position="82"/>
    </location>
</feature>
<dbReference type="GO" id="GO:0055085">
    <property type="term" value="P:transmembrane transport"/>
    <property type="evidence" value="ECO:0007669"/>
    <property type="project" value="InterPro"/>
</dbReference>
<keyword evidence="5 8" id="KW-0812">Transmembrane</keyword>
<feature type="transmembrane region" description="Helical" evidence="8">
    <location>
        <begin position="126"/>
        <end position="151"/>
    </location>
</feature>
<protein>
    <submittedName>
        <fullName evidence="10">Spermidine/putrescine transport system, permease protein</fullName>
    </submittedName>
</protein>
<feature type="transmembrane region" description="Helical" evidence="8">
    <location>
        <begin position="94"/>
        <end position="114"/>
    </location>
</feature>
<dbReference type="KEGG" id="pami:JCM7686_1761"/>
<dbReference type="EMBL" id="CP006650">
    <property type="protein sequence ID" value="AGT08862.1"/>
    <property type="molecule type" value="Genomic_DNA"/>
</dbReference>
<dbReference type="PANTHER" id="PTHR43357">
    <property type="entry name" value="INNER MEMBRANE ABC TRANSPORTER PERMEASE PROTEIN YDCV"/>
    <property type="match status" value="1"/>
</dbReference>
<feature type="transmembrane region" description="Helical" evidence="8">
    <location>
        <begin position="183"/>
        <end position="205"/>
    </location>
</feature>
<keyword evidence="4" id="KW-0997">Cell inner membrane</keyword>
<dbReference type="InterPro" id="IPR000515">
    <property type="entry name" value="MetI-like"/>
</dbReference>
<dbReference type="Proteomes" id="UP000015480">
    <property type="component" value="Chromosome"/>
</dbReference>
<evidence type="ECO:0000256" key="1">
    <source>
        <dbReference type="ARBA" id="ARBA00004429"/>
    </source>
</evidence>
<evidence type="ECO:0000313" key="11">
    <source>
        <dbReference type="Proteomes" id="UP000015480"/>
    </source>
</evidence>
<dbReference type="Gene3D" id="1.10.3720.10">
    <property type="entry name" value="MetI-like"/>
    <property type="match status" value="1"/>
</dbReference>
<dbReference type="STRING" id="1367847.JCM7686_1761"/>
<evidence type="ECO:0000259" key="9">
    <source>
        <dbReference type="PROSITE" id="PS50928"/>
    </source>
</evidence>
<sequence length="261" mass="27328">MRALQLCFTLLVSLFLLVPLLIVLPLAFTSGAFLAYPIPDLSLRWFDELVTSEIWRRALVNSLVIGAATAALATLLGTTAALGLRRSGAVSARVIGTVFLLPLVVPAVVLGVGLQRLLAELGLSGSYLAVIIAHTVVAVPFVMISVSGALASVPAQAERAAASLGASPLTVLREVTLPLSRHGILTGAALAFATSLDEVVLTMFVAGPRQRTLSRQMFSSLRENISPTIAAAAFVFILLTLALGGLVLLARRSRSLPAAER</sequence>
<dbReference type="AlphaFoldDB" id="S5XUH3"/>
<comment type="subcellular location">
    <subcellularLocation>
        <location evidence="1">Cell inner membrane</location>
        <topology evidence="1">Multi-pass membrane protein</topology>
    </subcellularLocation>
    <subcellularLocation>
        <location evidence="8">Cell membrane</location>
        <topology evidence="8">Multi-pass membrane protein</topology>
    </subcellularLocation>
</comment>
<reference evidence="10 11" key="1">
    <citation type="journal article" date="2014" name="BMC Genomics">
        <title>Architecture and functions of a multipartite genome of the methylotrophic bacterium Paracoccus aminophilus JCM 7686, containing primary and secondary chromids.</title>
        <authorList>
            <person name="Dziewit L."/>
            <person name="Czarnecki J."/>
            <person name="Wibberg D."/>
            <person name="Radlinska M."/>
            <person name="Mrozek P."/>
            <person name="Szymczak M."/>
            <person name="Schluter A."/>
            <person name="Puhler A."/>
            <person name="Bartosik D."/>
        </authorList>
    </citation>
    <scope>NUCLEOTIDE SEQUENCE [LARGE SCALE GENOMIC DNA]</scope>
    <source>
        <strain evidence="10">JCM 7686</strain>
    </source>
</reference>
<keyword evidence="2 8" id="KW-0813">Transport</keyword>
<name>S5XUH3_PARAH</name>
<dbReference type="eggNOG" id="COG1177">
    <property type="taxonomic scope" value="Bacteria"/>
</dbReference>
<dbReference type="OrthoDB" id="6496035at2"/>
<evidence type="ECO:0000256" key="6">
    <source>
        <dbReference type="ARBA" id="ARBA00022989"/>
    </source>
</evidence>
<dbReference type="CDD" id="cd06261">
    <property type="entry name" value="TM_PBP2"/>
    <property type="match status" value="1"/>
</dbReference>
<dbReference type="SUPFAM" id="SSF161098">
    <property type="entry name" value="MetI-like"/>
    <property type="match status" value="1"/>
</dbReference>
<keyword evidence="3" id="KW-1003">Cell membrane</keyword>
<evidence type="ECO:0000256" key="7">
    <source>
        <dbReference type="ARBA" id="ARBA00023136"/>
    </source>
</evidence>
<proteinExistence type="inferred from homology"/>
<evidence type="ECO:0000256" key="8">
    <source>
        <dbReference type="RuleBase" id="RU363032"/>
    </source>
</evidence>
<feature type="domain" description="ABC transmembrane type-1" evidence="9">
    <location>
        <begin position="59"/>
        <end position="247"/>
    </location>
</feature>
<feature type="transmembrane region" description="Helical" evidence="8">
    <location>
        <begin position="225"/>
        <end position="249"/>
    </location>
</feature>
<organism evidence="10 11">
    <name type="scientific">Paracoccus aminophilus JCM 7686</name>
    <dbReference type="NCBI Taxonomy" id="1367847"/>
    <lineage>
        <taxon>Bacteria</taxon>
        <taxon>Pseudomonadati</taxon>
        <taxon>Pseudomonadota</taxon>
        <taxon>Alphaproteobacteria</taxon>
        <taxon>Rhodobacterales</taxon>
        <taxon>Paracoccaceae</taxon>
        <taxon>Paracoccus</taxon>
    </lineage>
</organism>
<dbReference type="PATRIC" id="fig|1367847.3.peg.1744"/>
<dbReference type="RefSeq" id="WP_020950500.1">
    <property type="nucleotide sequence ID" value="NC_022041.1"/>
</dbReference>
<gene>
    <name evidence="10" type="ORF">JCM7686_1761</name>
</gene>
<evidence type="ECO:0000256" key="2">
    <source>
        <dbReference type="ARBA" id="ARBA00022448"/>
    </source>
</evidence>
<dbReference type="PANTHER" id="PTHR43357:SF4">
    <property type="entry name" value="INNER MEMBRANE ABC TRANSPORTER PERMEASE PROTEIN YDCV"/>
    <property type="match status" value="1"/>
</dbReference>
<evidence type="ECO:0000256" key="5">
    <source>
        <dbReference type="ARBA" id="ARBA00022692"/>
    </source>
</evidence>
<keyword evidence="11" id="KW-1185">Reference proteome</keyword>
<evidence type="ECO:0000256" key="4">
    <source>
        <dbReference type="ARBA" id="ARBA00022519"/>
    </source>
</evidence>
<accession>S5XUH3</accession>
<dbReference type="PROSITE" id="PS50928">
    <property type="entry name" value="ABC_TM1"/>
    <property type="match status" value="1"/>
</dbReference>
<keyword evidence="6 8" id="KW-1133">Transmembrane helix</keyword>
<keyword evidence="7 8" id="KW-0472">Membrane</keyword>
<dbReference type="HOGENOM" id="CLU_016047_3_1_5"/>
<dbReference type="Pfam" id="PF00528">
    <property type="entry name" value="BPD_transp_1"/>
    <property type="match status" value="1"/>
</dbReference>
<comment type="similarity">
    <text evidence="8">Belongs to the binding-protein-dependent transport system permease family.</text>
</comment>
<dbReference type="InterPro" id="IPR035906">
    <property type="entry name" value="MetI-like_sf"/>
</dbReference>